<evidence type="ECO:0008006" key="2">
    <source>
        <dbReference type="Google" id="ProtNLM"/>
    </source>
</evidence>
<accession>A0A6C0I5W5</accession>
<evidence type="ECO:0000313" key="1">
    <source>
        <dbReference type="EMBL" id="QHT88294.1"/>
    </source>
</evidence>
<dbReference type="EMBL" id="MN740114">
    <property type="protein sequence ID" value="QHT88294.1"/>
    <property type="molecule type" value="Genomic_DNA"/>
</dbReference>
<sequence length="290" mass="33822">MHAPIKVSEIIALNQKGQHLIYNNKSTRNLLIISSCRLSSFAYYFSNITDFNIYVIYVPLFINNETNVLCEVSIKKILSSTDIIICEYIKNYPGLNTALTNYDTTFFNKYGLDINTVKIYTVPTLELRYLSHSIMHIDNISMLSEISEEFINIRYERSKEILFSKIDANIFPKTKHFIQIYFKKIQLFHTTNHPCCILSLVLFIELAEKMGIKVDYETISTFIKEDFLGITETPIFKRDVDMYGFEYPVTIQSDCMFSTKNLHIRVSSTHLCEKDKSARLIFDYFNTAKI</sequence>
<protein>
    <recommendedName>
        <fullName evidence="2">Polysaccharide biosynthesis enzyme WcbI domain-containing protein</fullName>
    </recommendedName>
</protein>
<proteinExistence type="predicted"/>
<name>A0A6C0I5W5_9ZZZZ</name>
<organism evidence="1">
    <name type="scientific">viral metagenome</name>
    <dbReference type="NCBI Taxonomy" id="1070528"/>
    <lineage>
        <taxon>unclassified sequences</taxon>
        <taxon>metagenomes</taxon>
        <taxon>organismal metagenomes</taxon>
    </lineage>
</organism>
<reference evidence="1" key="1">
    <citation type="journal article" date="2020" name="Nature">
        <title>Giant virus diversity and host interactions through global metagenomics.</title>
        <authorList>
            <person name="Schulz F."/>
            <person name="Roux S."/>
            <person name="Paez-Espino D."/>
            <person name="Jungbluth S."/>
            <person name="Walsh D.A."/>
            <person name="Denef V.J."/>
            <person name="McMahon K.D."/>
            <person name="Konstantinidis K.T."/>
            <person name="Eloe-Fadrosh E.A."/>
            <person name="Kyrpides N.C."/>
            <person name="Woyke T."/>
        </authorList>
    </citation>
    <scope>NUCLEOTIDE SEQUENCE</scope>
    <source>
        <strain evidence="1">GVMAG-M-3300023184-50</strain>
    </source>
</reference>
<dbReference type="AlphaFoldDB" id="A0A6C0I5W5"/>